<evidence type="ECO:0000313" key="2">
    <source>
        <dbReference type="EMBL" id="XCJ72769.1"/>
    </source>
</evidence>
<name>A0AAU8IWU6_9ACTN</name>
<sequence length="587" mass="62007">MKRILELATAADAAASGALERDANGEDSTSFNTSVYTSLDAFEADEAAHLMKKKGRLTPVEFDQLNAVLSANRDDPEFARRFAVRTGADTTLERYNELVNPPAGTHLSKKDIAELKSFQKNLGTTLGTATRSDDHGKADPAITKFQEDLRAAGQHEFKANPTESAHGFSGYQVGASLMSQGKWDTNFLQDYGDDLISAERHGTSGGGQRPEAFWSAGNTRSPGLANMVPLDPMNGFADALGHNPEASTEFLTGSTTVGNEKVDHLDYLLKERQWPEGGAYTGDAKNPSGYDHLGHALESGTTGRSYDDVDAEPVKHSAERAALMHDVVDTVGVQPEILTEGGRDAMRDSLGNMTADYMADFQAAVGNEQGTIVPFGEDARLDTAPFQPFLSAVGQDPDAYAAITQAEQANTAVLMRRVIDSHPADLNTAMENVTHPGAVVAGIMGGARAHAIHEAHSASDADYNSAVATTDKWVGRGLSMAVGGATAAVSPVAGVVAGFAVEDIQELVVDRAQRDTTAEARNEADTSYAQGIKAIRTSSADSLRLALQASGTNMSQREIDVQADAVARAASVGYTSGVAWNSAVNGS</sequence>
<gene>
    <name evidence="2" type="ORF">ABII15_23645</name>
</gene>
<proteinExistence type="predicted"/>
<organism evidence="2">
    <name type="scientific">Streptomyces tabacisoli</name>
    <dbReference type="NCBI Taxonomy" id="3156398"/>
    <lineage>
        <taxon>Bacteria</taxon>
        <taxon>Bacillati</taxon>
        <taxon>Actinomycetota</taxon>
        <taxon>Actinomycetes</taxon>
        <taxon>Kitasatosporales</taxon>
        <taxon>Streptomycetaceae</taxon>
        <taxon>Streptomyces</taxon>
    </lineage>
</organism>
<dbReference type="InterPro" id="IPR046701">
    <property type="entry name" value="DUF6571"/>
</dbReference>
<dbReference type="KEGG" id="stac:ABII15_23645"/>
<dbReference type="EMBL" id="CP159534">
    <property type="protein sequence ID" value="XCJ72769.1"/>
    <property type="molecule type" value="Genomic_DNA"/>
</dbReference>
<reference evidence="2" key="1">
    <citation type="submission" date="2024-06" db="EMBL/GenBank/DDBJ databases">
        <title>Streptomyces sp. strain HUAS MG91 genome sequences.</title>
        <authorList>
            <person name="Mo P."/>
        </authorList>
    </citation>
    <scope>NUCLEOTIDE SEQUENCE</scope>
    <source>
        <strain evidence="2">HUAS MG91</strain>
    </source>
</reference>
<accession>A0AAU8IWU6</accession>
<protein>
    <submittedName>
        <fullName evidence="2">DUF6571 family protein</fullName>
    </submittedName>
</protein>
<feature type="domain" description="DUF6571" evidence="1">
    <location>
        <begin position="230"/>
        <end position="564"/>
    </location>
</feature>
<dbReference type="AlphaFoldDB" id="A0AAU8IWU6"/>
<evidence type="ECO:0000259" key="1">
    <source>
        <dbReference type="Pfam" id="PF20211"/>
    </source>
</evidence>
<dbReference type="Pfam" id="PF20211">
    <property type="entry name" value="DUF6571"/>
    <property type="match status" value="1"/>
</dbReference>
<dbReference type="RefSeq" id="WP_353944289.1">
    <property type="nucleotide sequence ID" value="NZ_CP159534.1"/>
</dbReference>